<dbReference type="AlphaFoldDB" id="X1EBW3"/>
<sequence length="71" mass="8041">LVPSGRENMGWIGASVLYSKDQLKKGWISNPNLNESDQQQEDQTSFFKYPGIRLTNILFISLTKSSEFSIS</sequence>
<feature type="non-terminal residue" evidence="1">
    <location>
        <position position="1"/>
    </location>
</feature>
<name>X1EBW3_9ZZZZ</name>
<organism evidence="1">
    <name type="scientific">marine sediment metagenome</name>
    <dbReference type="NCBI Taxonomy" id="412755"/>
    <lineage>
        <taxon>unclassified sequences</taxon>
        <taxon>metagenomes</taxon>
        <taxon>ecological metagenomes</taxon>
    </lineage>
</organism>
<evidence type="ECO:0000313" key="1">
    <source>
        <dbReference type="EMBL" id="GAH30776.1"/>
    </source>
</evidence>
<accession>X1EBW3</accession>
<reference evidence="1" key="1">
    <citation type="journal article" date="2014" name="Front. Microbiol.">
        <title>High frequency of phylogenetically diverse reductive dehalogenase-homologous genes in deep subseafloor sedimentary metagenomes.</title>
        <authorList>
            <person name="Kawai M."/>
            <person name="Futagami T."/>
            <person name="Toyoda A."/>
            <person name="Takaki Y."/>
            <person name="Nishi S."/>
            <person name="Hori S."/>
            <person name="Arai W."/>
            <person name="Tsubouchi T."/>
            <person name="Morono Y."/>
            <person name="Uchiyama I."/>
            <person name="Ito T."/>
            <person name="Fujiyama A."/>
            <person name="Inagaki F."/>
            <person name="Takami H."/>
        </authorList>
    </citation>
    <scope>NUCLEOTIDE SEQUENCE</scope>
    <source>
        <strain evidence="1">Expedition CK06-06</strain>
    </source>
</reference>
<comment type="caution">
    <text evidence="1">The sequence shown here is derived from an EMBL/GenBank/DDBJ whole genome shotgun (WGS) entry which is preliminary data.</text>
</comment>
<protein>
    <submittedName>
        <fullName evidence="1">Uncharacterized protein</fullName>
    </submittedName>
</protein>
<proteinExistence type="predicted"/>
<dbReference type="EMBL" id="BART01040744">
    <property type="protein sequence ID" value="GAH30776.1"/>
    <property type="molecule type" value="Genomic_DNA"/>
</dbReference>
<gene>
    <name evidence="1" type="ORF">S01H4_66096</name>
</gene>